<dbReference type="CDD" id="cd00737">
    <property type="entry name" value="lyz_endolysin_autolysin"/>
    <property type="match status" value="1"/>
</dbReference>
<proteinExistence type="inferred from homology"/>
<dbReference type="RefSeq" id="WP_069729503.1">
    <property type="nucleotide sequence ID" value="NZ_JABWPE010000025.1"/>
</dbReference>
<dbReference type="InterPro" id="IPR034690">
    <property type="entry name" value="Endolysin_T4_type"/>
</dbReference>
<dbReference type="PANTHER" id="PTHR38107:SF3">
    <property type="entry name" value="LYSOZYME RRRD-RELATED"/>
    <property type="match status" value="1"/>
</dbReference>
<dbReference type="InterPro" id="IPR051018">
    <property type="entry name" value="Bacteriophage_GH24"/>
</dbReference>
<keyword evidence="2 7" id="KW-0929">Antimicrobial</keyword>
<dbReference type="InterPro" id="IPR002196">
    <property type="entry name" value="Glyco_hydro_24"/>
</dbReference>
<dbReference type="PANTHER" id="PTHR38107">
    <property type="match status" value="1"/>
</dbReference>
<reference evidence="8 9" key="1">
    <citation type="submission" date="2020-05" db="EMBL/GenBank/DDBJ databases">
        <title>Whole Genome Sequences of Enterobacteriales Associated with the International Space Station.</title>
        <authorList>
            <person name="Bharadwaj A."/>
            <person name="Daudu R."/>
            <person name="Singh N."/>
            <person name="Wood J."/>
            <person name="Debieu M."/>
            <person name="Mason C."/>
            <person name="Wang C."/>
            <person name="Venkateswaran K."/>
        </authorList>
    </citation>
    <scope>NUCLEOTIDE SEQUENCE [LARGE SCALE GENOMIC DNA]</scope>
    <source>
        <strain evidence="8 9">IF5SW-B1</strain>
    </source>
</reference>
<organism evidence="8 9">
    <name type="scientific">Pantoea brenneri</name>
    <dbReference type="NCBI Taxonomy" id="472694"/>
    <lineage>
        <taxon>Bacteria</taxon>
        <taxon>Pseudomonadati</taxon>
        <taxon>Pseudomonadota</taxon>
        <taxon>Gammaproteobacteria</taxon>
        <taxon>Enterobacterales</taxon>
        <taxon>Erwiniaceae</taxon>
        <taxon>Pantoea</taxon>
    </lineage>
</organism>
<comment type="catalytic activity">
    <reaction evidence="1 7">
        <text>Hydrolysis of (1-&gt;4)-beta-linkages between N-acetylmuramic acid and N-acetyl-D-glucosamine residues in a peptidoglycan and between N-acetyl-D-glucosamine residues in chitodextrins.</text>
        <dbReference type="EC" id="3.2.1.17"/>
    </reaction>
</comment>
<keyword evidence="6 7" id="KW-0326">Glycosidase</keyword>
<dbReference type="GO" id="GO:0016998">
    <property type="term" value="P:cell wall macromolecule catabolic process"/>
    <property type="evidence" value="ECO:0007669"/>
    <property type="project" value="InterPro"/>
</dbReference>
<keyword evidence="3 7" id="KW-0081">Bacteriolytic enzyme</keyword>
<evidence type="ECO:0000256" key="4">
    <source>
        <dbReference type="ARBA" id="ARBA00022801"/>
    </source>
</evidence>
<accession>A0A7Y6TTM5</accession>
<protein>
    <recommendedName>
        <fullName evidence="7">Lysozyme</fullName>
        <ecNumber evidence="7">3.2.1.17</ecNumber>
    </recommendedName>
</protein>
<dbReference type="GO" id="GO:0031640">
    <property type="term" value="P:killing of cells of another organism"/>
    <property type="evidence" value="ECO:0007669"/>
    <property type="project" value="UniProtKB-KW"/>
</dbReference>
<dbReference type="Gene3D" id="1.10.530.40">
    <property type="match status" value="1"/>
</dbReference>
<evidence type="ECO:0000256" key="6">
    <source>
        <dbReference type="ARBA" id="ARBA00023295"/>
    </source>
</evidence>
<name>A0A7Y6TTM5_9GAMM</name>
<comment type="caution">
    <text evidence="8">The sequence shown here is derived from an EMBL/GenBank/DDBJ whole genome shotgun (WGS) entry which is preliminary data.</text>
</comment>
<dbReference type="SUPFAM" id="SSF53955">
    <property type="entry name" value="Lysozyme-like"/>
    <property type="match status" value="1"/>
</dbReference>
<keyword evidence="4 7" id="KW-0378">Hydrolase</keyword>
<dbReference type="GO" id="GO:0042742">
    <property type="term" value="P:defense response to bacterium"/>
    <property type="evidence" value="ECO:0007669"/>
    <property type="project" value="UniProtKB-KW"/>
</dbReference>
<evidence type="ECO:0000256" key="5">
    <source>
        <dbReference type="ARBA" id="ARBA00023200"/>
    </source>
</evidence>
<dbReference type="Pfam" id="PF00959">
    <property type="entry name" value="Phage_lysozyme"/>
    <property type="match status" value="1"/>
</dbReference>
<dbReference type="AlphaFoldDB" id="A0A7Y6TTM5"/>
<dbReference type="Proteomes" id="UP000566985">
    <property type="component" value="Unassembled WGS sequence"/>
</dbReference>
<evidence type="ECO:0000256" key="1">
    <source>
        <dbReference type="ARBA" id="ARBA00000632"/>
    </source>
</evidence>
<dbReference type="HAMAP" id="MF_04110">
    <property type="entry name" value="ENDOLYSIN_T4"/>
    <property type="match status" value="1"/>
</dbReference>
<dbReference type="InterPro" id="IPR023346">
    <property type="entry name" value="Lysozyme-like_dom_sf"/>
</dbReference>
<dbReference type="InterPro" id="IPR033907">
    <property type="entry name" value="Endolysin_autolysin"/>
</dbReference>
<gene>
    <name evidence="8" type="ORF">HU668_18255</name>
</gene>
<dbReference type="GeneID" id="57347073"/>
<dbReference type="GO" id="GO:0009253">
    <property type="term" value="P:peptidoglycan catabolic process"/>
    <property type="evidence" value="ECO:0007669"/>
    <property type="project" value="InterPro"/>
</dbReference>
<evidence type="ECO:0000313" key="8">
    <source>
        <dbReference type="EMBL" id="NUY98402.1"/>
    </source>
</evidence>
<evidence type="ECO:0000256" key="3">
    <source>
        <dbReference type="ARBA" id="ARBA00022638"/>
    </source>
</evidence>
<sequence>MKMSARGITGLEEFEGVELEAYPDPASPLGRACTAARLKMCQYRKLANWKNLNGSPWTIGAGWTGPVDGAAIVPGMVITRARADALLATELKKYEEGVTALVKVPLTQGQFDALVSFSWNLGLQNLKTSRLLRYLNAGAYGAAAGQFMLWVKAGGVVMDGLKTRRRIEQSWFIEE</sequence>
<dbReference type="EMBL" id="JABWPM010000025">
    <property type="protein sequence ID" value="NUY98402.1"/>
    <property type="molecule type" value="Genomic_DNA"/>
</dbReference>
<dbReference type="EC" id="3.2.1.17" evidence="7"/>
<evidence type="ECO:0000256" key="7">
    <source>
        <dbReference type="RuleBase" id="RU003788"/>
    </source>
</evidence>
<dbReference type="InterPro" id="IPR023347">
    <property type="entry name" value="Lysozyme_dom_sf"/>
</dbReference>
<comment type="similarity">
    <text evidence="7">Belongs to the glycosyl hydrolase 24 family.</text>
</comment>
<evidence type="ECO:0000256" key="2">
    <source>
        <dbReference type="ARBA" id="ARBA00022529"/>
    </source>
</evidence>
<evidence type="ECO:0000313" key="9">
    <source>
        <dbReference type="Proteomes" id="UP000566985"/>
    </source>
</evidence>
<keyword evidence="5" id="KW-1035">Host cytoplasm</keyword>
<dbReference type="GO" id="GO:0003796">
    <property type="term" value="F:lysozyme activity"/>
    <property type="evidence" value="ECO:0007669"/>
    <property type="project" value="UniProtKB-EC"/>
</dbReference>